<name>A0ACA9MWL2_9GLOM</name>
<accession>A0ACA9MWL2</accession>
<reference evidence="1" key="1">
    <citation type="submission" date="2021-06" db="EMBL/GenBank/DDBJ databases">
        <authorList>
            <person name="Kallberg Y."/>
            <person name="Tangrot J."/>
            <person name="Rosling A."/>
        </authorList>
    </citation>
    <scope>NUCLEOTIDE SEQUENCE</scope>
    <source>
        <strain evidence="1">28 12/20/2015</strain>
    </source>
</reference>
<evidence type="ECO:0000313" key="2">
    <source>
        <dbReference type="Proteomes" id="UP000789366"/>
    </source>
</evidence>
<sequence>MGKNKSNITASISQQSSIKKLCTCCGIHKKKENFYRVGNLNKSGTCNQCSKRRKNKRKETNSISRKRAKLQNSTNTTSSSSSNAFTFHIDSSSNASIFQIDTLQMDSNSINSIASISQIDNSNNAFTLQIDSSSNTFFSQVDSSIEEIDLFSEQEDILKDDTNENFNNKDYGNNDSPLYGLDKVQKIITKNFQKAESNSKNVNFALEIELNQQLFENISCTREWIQKNIKYHMRNSELYKRLKNEMLIDPKVHTNEQPKFITKGFKILNFIENDFVKALGFTTPLLSYIGATNITEIVIDSTFKTNKEWFELFAINANYGGYGLPLTYLYLLTLNDNKEALDDPKNKIKTRVQIAAVNEAWSWTANLQLSQALEAHKKFKFIDSMWILSGTAKKFCLDDCLFARSGFSAAILLARTTMIVESHWRVLKYKYKYNYNRPCLDRLIQILAEQLVPDFELKLVHHNTNRTLPTWWELFKKEWNKAAAMHIESDMDKKHYINVDNWVCSCLSYRCNRYFVCKHLGSQKNTINFMPTFMKTQRRHDYSFLTFELEKMQTILLTSNPWIRYSKNKENDPIEKECDFVEEGSSTFSHMHDVLATRNIIKLRQEKLSCYKKTFDAAIALYEQKINNNKFTGNFDSLIKPIVKAINECEQVLNACKQQSTTGSSNGKLLFWLH</sequence>
<comment type="caution">
    <text evidence="1">The sequence shown here is derived from an EMBL/GenBank/DDBJ whole genome shotgun (WGS) entry which is preliminary data.</text>
</comment>
<dbReference type="Proteomes" id="UP000789366">
    <property type="component" value="Unassembled WGS sequence"/>
</dbReference>
<proteinExistence type="predicted"/>
<dbReference type="EMBL" id="CAJVPW010010750">
    <property type="protein sequence ID" value="CAG8618781.1"/>
    <property type="molecule type" value="Genomic_DNA"/>
</dbReference>
<protein>
    <submittedName>
        <fullName evidence="1">16407_t:CDS:1</fullName>
    </submittedName>
</protein>
<evidence type="ECO:0000313" key="1">
    <source>
        <dbReference type="EMBL" id="CAG8618781.1"/>
    </source>
</evidence>
<keyword evidence="2" id="KW-1185">Reference proteome</keyword>
<gene>
    <name evidence="1" type="ORF">SPELUC_LOCUS7786</name>
</gene>
<organism evidence="1 2">
    <name type="scientific">Cetraspora pellucida</name>
    <dbReference type="NCBI Taxonomy" id="1433469"/>
    <lineage>
        <taxon>Eukaryota</taxon>
        <taxon>Fungi</taxon>
        <taxon>Fungi incertae sedis</taxon>
        <taxon>Mucoromycota</taxon>
        <taxon>Glomeromycotina</taxon>
        <taxon>Glomeromycetes</taxon>
        <taxon>Diversisporales</taxon>
        <taxon>Gigasporaceae</taxon>
        <taxon>Cetraspora</taxon>
    </lineage>
</organism>